<feature type="transmembrane region" description="Helical" evidence="1">
    <location>
        <begin position="45"/>
        <end position="69"/>
    </location>
</feature>
<dbReference type="Proteomes" id="UP001497623">
    <property type="component" value="Unassembled WGS sequence"/>
</dbReference>
<comment type="caution">
    <text evidence="2">The sequence shown here is derived from an EMBL/GenBank/DDBJ whole genome shotgun (WGS) entry which is preliminary data.</text>
</comment>
<accession>A0AAV2QT48</accession>
<evidence type="ECO:0000313" key="3">
    <source>
        <dbReference type="Proteomes" id="UP001497623"/>
    </source>
</evidence>
<organism evidence="2 3">
    <name type="scientific">Meganyctiphanes norvegica</name>
    <name type="common">Northern krill</name>
    <name type="synonym">Thysanopoda norvegica</name>
    <dbReference type="NCBI Taxonomy" id="48144"/>
    <lineage>
        <taxon>Eukaryota</taxon>
        <taxon>Metazoa</taxon>
        <taxon>Ecdysozoa</taxon>
        <taxon>Arthropoda</taxon>
        <taxon>Crustacea</taxon>
        <taxon>Multicrustacea</taxon>
        <taxon>Malacostraca</taxon>
        <taxon>Eumalacostraca</taxon>
        <taxon>Eucarida</taxon>
        <taxon>Euphausiacea</taxon>
        <taxon>Euphausiidae</taxon>
        <taxon>Meganyctiphanes</taxon>
    </lineage>
</organism>
<proteinExistence type="predicted"/>
<keyword evidence="3" id="KW-1185">Reference proteome</keyword>
<reference evidence="2 3" key="1">
    <citation type="submission" date="2024-05" db="EMBL/GenBank/DDBJ databases">
        <authorList>
            <person name="Wallberg A."/>
        </authorList>
    </citation>
    <scope>NUCLEOTIDE SEQUENCE [LARGE SCALE GENOMIC DNA]</scope>
</reference>
<evidence type="ECO:0000313" key="2">
    <source>
        <dbReference type="EMBL" id="CAL4099762.1"/>
    </source>
</evidence>
<gene>
    <name evidence="2" type="ORF">MNOR_LOCUS16607</name>
</gene>
<evidence type="ECO:0000256" key="1">
    <source>
        <dbReference type="SAM" id="Phobius"/>
    </source>
</evidence>
<keyword evidence="1" id="KW-0812">Transmembrane</keyword>
<keyword evidence="1" id="KW-1133">Transmembrane helix</keyword>
<protein>
    <submittedName>
        <fullName evidence="2">Uncharacterized protein</fullName>
    </submittedName>
</protein>
<dbReference type="EMBL" id="CAXKWB010011003">
    <property type="protein sequence ID" value="CAL4099762.1"/>
    <property type="molecule type" value="Genomic_DNA"/>
</dbReference>
<keyword evidence="1" id="KW-0472">Membrane</keyword>
<name>A0AAV2QT48_MEGNR</name>
<sequence length="102" mass="11614">MSKSAELLTQEAGMESHIYRLCVDEPQEGALTEIGVSHNEKIIKYWHVLLAILVSSIAVCIILFGVYLYETPKRRQLALQLEKEIQIEQTHGELFQGPLSYI</sequence>
<dbReference type="AlphaFoldDB" id="A0AAV2QT48"/>